<evidence type="ECO:0000313" key="3">
    <source>
        <dbReference type="Proteomes" id="UP000730481"/>
    </source>
</evidence>
<evidence type="ECO:0000256" key="1">
    <source>
        <dbReference type="SAM" id="MobiDB-lite"/>
    </source>
</evidence>
<name>A0A9P5AL89_9HYPO</name>
<sequence length="140" mass="15735">MKPWQTRALGQGCTPLPENPGERPWLRSTVYPTRRSGLRPGSIAHSEGSTTVQGSNPANNSIANPAAANEGRNQSCRFWEESELRRMIEMRSGGAEWSAIVRAFPDRTLEALKQTYRKRRHGMEQKLAEKNSIPEDKDNS</sequence>
<evidence type="ECO:0008006" key="4">
    <source>
        <dbReference type="Google" id="ProtNLM"/>
    </source>
</evidence>
<accession>A0A9P5AL89</accession>
<organism evidence="2 3">
    <name type="scientific">Fusarium beomiforme</name>
    <dbReference type="NCBI Taxonomy" id="44412"/>
    <lineage>
        <taxon>Eukaryota</taxon>
        <taxon>Fungi</taxon>
        <taxon>Dikarya</taxon>
        <taxon>Ascomycota</taxon>
        <taxon>Pezizomycotina</taxon>
        <taxon>Sordariomycetes</taxon>
        <taxon>Hypocreomycetidae</taxon>
        <taxon>Hypocreales</taxon>
        <taxon>Nectriaceae</taxon>
        <taxon>Fusarium</taxon>
        <taxon>Fusarium burgessii species complex</taxon>
    </lineage>
</organism>
<dbReference type="EMBL" id="PVQB02000235">
    <property type="protein sequence ID" value="KAF4340523.1"/>
    <property type="molecule type" value="Genomic_DNA"/>
</dbReference>
<feature type="compositionally biased region" description="Basic and acidic residues" evidence="1">
    <location>
        <begin position="122"/>
        <end position="140"/>
    </location>
</feature>
<comment type="caution">
    <text evidence="2">The sequence shown here is derived from an EMBL/GenBank/DDBJ whole genome shotgun (WGS) entry which is preliminary data.</text>
</comment>
<feature type="region of interest" description="Disordered" evidence="1">
    <location>
        <begin position="1"/>
        <end position="74"/>
    </location>
</feature>
<feature type="compositionally biased region" description="Low complexity" evidence="1">
    <location>
        <begin position="55"/>
        <end position="69"/>
    </location>
</feature>
<reference evidence="2" key="1">
    <citation type="journal article" date="2017" name="Mycologia">
        <title>Fusarium algeriense, sp. nov., a novel toxigenic crown rot pathogen of durum wheat from Algeria is nested in the Fusarium burgessii species complex.</title>
        <authorList>
            <person name="Laraba I."/>
            <person name="Keddad A."/>
            <person name="Boureghda H."/>
            <person name="Abdallah N."/>
            <person name="Vaughan M.M."/>
            <person name="Proctor R.H."/>
            <person name="Busman M."/>
            <person name="O'Donnell K."/>
        </authorList>
    </citation>
    <scope>NUCLEOTIDE SEQUENCE</scope>
    <source>
        <strain evidence="2">NRRL 25174</strain>
    </source>
</reference>
<keyword evidence="3" id="KW-1185">Reference proteome</keyword>
<dbReference type="OrthoDB" id="4985370at2759"/>
<dbReference type="Proteomes" id="UP000730481">
    <property type="component" value="Unassembled WGS sequence"/>
</dbReference>
<proteinExistence type="predicted"/>
<reference evidence="2" key="2">
    <citation type="submission" date="2020-02" db="EMBL/GenBank/DDBJ databases">
        <title>Identification and distribution of gene clusters putatively required for synthesis of sphingolipid metabolism inhibitors in phylogenetically diverse species of the filamentous fungus Fusarium.</title>
        <authorList>
            <person name="Kim H.-S."/>
            <person name="Busman M."/>
            <person name="Brown D.W."/>
            <person name="Divon H."/>
            <person name="Uhlig S."/>
            <person name="Proctor R.H."/>
        </authorList>
    </citation>
    <scope>NUCLEOTIDE SEQUENCE</scope>
    <source>
        <strain evidence="2">NRRL 25174</strain>
    </source>
</reference>
<feature type="region of interest" description="Disordered" evidence="1">
    <location>
        <begin position="119"/>
        <end position="140"/>
    </location>
</feature>
<dbReference type="AlphaFoldDB" id="A0A9P5AL89"/>
<gene>
    <name evidence="2" type="ORF">FBEOM_5561</name>
</gene>
<protein>
    <recommendedName>
        <fullName evidence="4">Myb-like domain-containing protein</fullName>
    </recommendedName>
</protein>
<evidence type="ECO:0000313" key="2">
    <source>
        <dbReference type="EMBL" id="KAF4340523.1"/>
    </source>
</evidence>